<comment type="caution">
    <text evidence="3">The sequence shown here is derived from an EMBL/GenBank/DDBJ whole genome shotgun (WGS) entry which is preliminary data.</text>
</comment>
<protein>
    <submittedName>
        <fullName evidence="3">Short subunit dehydrogenase</fullName>
    </submittedName>
</protein>
<organism evidence="3 4">
    <name type="scientific">Ilumatobacter fluminis</name>
    <dbReference type="NCBI Taxonomy" id="467091"/>
    <lineage>
        <taxon>Bacteria</taxon>
        <taxon>Bacillati</taxon>
        <taxon>Actinomycetota</taxon>
        <taxon>Acidimicrobiia</taxon>
        <taxon>Acidimicrobiales</taxon>
        <taxon>Ilumatobacteraceae</taxon>
        <taxon>Ilumatobacter</taxon>
    </lineage>
</organism>
<dbReference type="Pfam" id="PF00106">
    <property type="entry name" value="adh_short"/>
    <property type="match status" value="1"/>
</dbReference>
<dbReference type="InterPro" id="IPR036291">
    <property type="entry name" value="NAD(P)-bd_dom_sf"/>
</dbReference>
<keyword evidence="2" id="KW-0560">Oxidoreductase</keyword>
<dbReference type="InterPro" id="IPR002347">
    <property type="entry name" value="SDR_fam"/>
</dbReference>
<dbReference type="SUPFAM" id="SSF51735">
    <property type="entry name" value="NAD(P)-binding Rossmann-fold domains"/>
    <property type="match status" value="1"/>
</dbReference>
<name>A0A4R7HXN0_9ACTN</name>
<evidence type="ECO:0000313" key="4">
    <source>
        <dbReference type="Proteomes" id="UP000294558"/>
    </source>
</evidence>
<dbReference type="RefSeq" id="WP_166657434.1">
    <property type="nucleotide sequence ID" value="NZ_SOAU01000001.1"/>
</dbReference>
<dbReference type="PANTHER" id="PTHR43180:SF33">
    <property type="entry name" value="15-HYDROXYPROSTAGLANDIN DEHYDROGENASE [NAD(+)]-LIKE"/>
    <property type="match status" value="1"/>
</dbReference>
<proteinExistence type="inferred from homology"/>
<dbReference type="CDD" id="cd05233">
    <property type="entry name" value="SDR_c"/>
    <property type="match status" value="1"/>
</dbReference>
<dbReference type="EMBL" id="SOAU01000001">
    <property type="protein sequence ID" value="TDT15831.1"/>
    <property type="molecule type" value="Genomic_DNA"/>
</dbReference>
<dbReference type="GO" id="GO:0016491">
    <property type="term" value="F:oxidoreductase activity"/>
    <property type="evidence" value="ECO:0007669"/>
    <property type="project" value="UniProtKB-KW"/>
</dbReference>
<dbReference type="PANTHER" id="PTHR43180">
    <property type="entry name" value="3-OXOACYL-(ACYL-CARRIER-PROTEIN) REDUCTASE (AFU_ORTHOLOGUE AFUA_6G11210)"/>
    <property type="match status" value="1"/>
</dbReference>
<gene>
    <name evidence="3" type="ORF">BDK89_1410</name>
</gene>
<accession>A0A4R7HXN0</accession>
<dbReference type="AlphaFoldDB" id="A0A4R7HXN0"/>
<dbReference type="PRINTS" id="PR00081">
    <property type="entry name" value="GDHRDH"/>
</dbReference>
<sequence>MSNGFSTVELAERKAIVTGGASGIGKATAIAMAEAGADVVVTDIDEAGGANVAAEIGGSFAMLDVSDPSAWERVVATAGPFDIAFLNAGISTNQGLPPIDGDPISALTDEAYRRIMSINLDGVVFGTRAVLPGMTERGGGDIIATASMAGLFPISMDPVYGLTKHGVVGFVRSLGNYFETAENAADICVSALCPAFTDTNIIGDELREVLDMLAVPVMPVDHVSGVVMRMLAERKQGSQWAVEPGADPYVYEWHAPKTLGQQS</sequence>
<keyword evidence="4" id="KW-1185">Reference proteome</keyword>
<dbReference type="Gene3D" id="3.40.50.720">
    <property type="entry name" value="NAD(P)-binding Rossmann-like Domain"/>
    <property type="match status" value="1"/>
</dbReference>
<dbReference type="Proteomes" id="UP000294558">
    <property type="component" value="Unassembled WGS sequence"/>
</dbReference>
<evidence type="ECO:0000313" key="3">
    <source>
        <dbReference type="EMBL" id="TDT15831.1"/>
    </source>
</evidence>
<evidence type="ECO:0000256" key="2">
    <source>
        <dbReference type="ARBA" id="ARBA00023002"/>
    </source>
</evidence>
<evidence type="ECO:0000256" key="1">
    <source>
        <dbReference type="ARBA" id="ARBA00006484"/>
    </source>
</evidence>
<comment type="similarity">
    <text evidence="1">Belongs to the short-chain dehydrogenases/reductases (SDR) family.</text>
</comment>
<reference evidence="3 4" key="1">
    <citation type="submission" date="2019-03" db="EMBL/GenBank/DDBJ databases">
        <title>Sequencing the genomes of 1000 actinobacteria strains.</title>
        <authorList>
            <person name="Klenk H.-P."/>
        </authorList>
    </citation>
    <scope>NUCLEOTIDE SEQUENCE [LARGE SCALE GENOMIC DNA]</scope>
    <source>
        <strain evidence="3 4">DSM 18936</strain>
    </source>
</reference>